<evidence type="ECO:0000256" key="6">
    <source>
        <dbReference type="ARBA" id="ARBA00023136"/>
    </source>
</evidence>
<dbReference type="InterPro" id="IPR001907">
    <property type="entry name" value="ClpP"/>
</dbReference>
<dbReference type="InterPro" id="IPR002142">
    <property type="entry name" value="Peptidase_S49"/>
</dbReference>
<evidence type="ECO:0000256" key="5">
    <source>
        <dbReference type="ARBA" id="ARBA00022825"/>
    </source>
</evidence>
<dbReference type="NCBIfam" id="TIGR00706">
    <property type="entry name" value="SppA_dom"/>
    <property type="match status" value="1"/>
</dbReference>
<dbReference type="InterPro" id="IPR029045">
    <property type="entry name" value="ClpP/crotonase-like_dom_sf"/>
</dbReference>
<name>A0ABU7M0N3_9PROT</name>
<keyword evidence="5" id="KW-0720">Serine protease</keyword>
<reference evidence="9 10" key="1">
    <citation type="submission" date="2024-01" db="EMBL/GenBank/DDBJ databases">
        <title>Hyphobacterium bacterium isolated from marine sediment.</title>
        <authorList>
            <person name="Zhao S."/>
        </authorList>
    </citation>
    <scope>NUCLEOTIDE SEQUENCE [LARGE SCALE GENOMIC DNA]</scope>
    <source>
        <strain evidence="9 10">Y60-23</strain>
    </source>
</reference>
<evidence type="ECO:0000256" key="4">
    <source>
        <dbReference type="ARBA" id="ARBA00022801"/>
    </source>
</evidence>
<keyword evidence="3" id="KW-0645">Protease</keyword>
<dbReference type="InterPro" id="IPR047217">
    <property type="entry name" value="S49_SppA_67K_type_N"/>
</dbReference>
<dbReference type="Gene3D" id="6.20.330.10">
    <property type="match status" value="2"/>
</dbReference>
<dbReference type="PANTHER" id="PTHR33209:SF1">
    <property type="entry name" value="PEPTIDASE S49 DOMAIN-CONTAINING PROTEIN"/>
    <property type="match status" value="1"/>
</dbReference>
<dbReference type="Proteomes" id="UP001310692">
    <property type="component" value="Unassembled WGS sequence"/>
</dbReference>
<dbReference type="Pfam" id="PF01343">
    <property type="entry name" value="Peptidase_S49"/>
    <property type="match status" value="2"/>
</dbReference>
<dbReference type="PIRSF" id="PIRSF001217">
    <property type="entry name" value="Protease_4_SppA"/>
    <property type="match status" value="1"/>
</dbReference>
<feature type="domain" description="Peptidase S49" evidence="8">
    <location>
        <begin position="127"/>
        <end position="276"/>
    </location>
</feature>
<proteinExistence type="inferred from homology"/>
<evidence type="ECO:0000259" key="8">
    <source>
        <dbReference type="Pfam" id="PF01343"/>
    </source>
</evidence>
<dbReference type="EMBL" id="JAZDRO010000005">
    <property type="protein sequence ID" value="MEE2567378.1"/>
    <property type="molecule type" value="Genomic_DNA"/>
</dbReference>
<evidence type="ECO:0000256" key="2">
    <source>
        <dbReference type="ARBA" id="ARBA00008683"/>
    </source>
</evidence>
<comment type="caution">
    <text evidence="9">The sequence shown here is derived from an EMBL/GenBank/DDBJ whole genome shotgun (WGS) entry which is preliminary data.</text>
</comment>
<keyword evidence="7" id="KW-1133">Transmembrane helix</keyword>
<keyword evidence="6 7" id="KW-0472">Membrane</keyword>
<comment type="subcellular location">
    <subcellularLocation>
        <location evidence="1">Membrane</location>
    </subcellularLocation>
</comment>
<dbReference type="CDD" id="cd07018">
    <property type="entry name" value="S49_SppA_67K_type"/>
    <property type="match status" value="1"/>
</dbReference>
<dbReference type="InterPro" id="IPR047272">
    <property type="entry name" value="S49_SppA_C"/>
</dbReference>
<dbReference type="CDD" id="cd07023">
    <property type="entry name" value="S49_Sppa_N_C"/>
    <property type="match status" value="1"/>
</dbReference>
<dbReference type="InterPro" id="IPR004634">
    <property type="entry name" value="Pept_S49_pIV"/>
</dbReference>
<evidence type="ECO:0000256" key="3">
    <source>
        <dbReference type="ARBA" id="ARBA00022670"/>
    </source>
</evidence>
<evidence type="ECO:0000256" key="1">
    <source>
        <dbReference type="ARBA" id="ARBA00004370"/>
    </source>
</evidence>
<dbReference type="PANTHER" id="PTHR33209">
    <property type="entry name" value="PROTEASE 4"/>
    <property type="match status" value="1"/>
</dbReference>
<dbReference type="SUPFAM" id="SSF52096">
    <property type="entry name" value="ClpP/crotonase"/>
    <property type="match status" value="2"/>
</dbReference>
<dbReference type="PRINTS" id="PR00127">
    <property type="entry name" value="CLPPROTEASEP"/>
</dbReference>
<evidence type="ECO:0000256" key="7">
    <source>
        <dbReference type="SAM" id="Phobius"/>
    </source>
</evidence>
<gene>
    <name evidence="9" type="primary">sppA</name>
    <name evidence="9" type="ORF">V0U35_11890</name>
</gene>
<comment type="similarity">
    <text evidence="2">Belongs to the peptidase S49 family.</text>
</comment>
<keyword evidence="10" id="KW-1185">Reference proteome</keyword>
<evidence type="ECO:0000313" key="10">
    <source>
        <dbReference type="Proteomes" id="UP001310692"/>
    </source>
</evidence>
<protein>
    <submittedName>
        <fullName evidence="9">Signal peptide peptidase SppA</fullName>
    </submittedName>
</protein>
<organism evidence="9 10">
    <name type="scientific">Hyphobacterium marinum</name>
    <dbReference type="NCBI Taxonomy" id="3116574"/>
    <lineage>
        <taxon>Bacteria</taxon>
        <taxon>Pseudomonadati</taxon>
        <taxon>Pseudomonadota</taxon>
        <taxon>Alphaproteobacteria</taxon>
        <taxon>Maricaulales</taxon>
        <taxon>Maricaulaceae</taxon>
        <taxon>Hyphobacterium</taxon>
    </lineage>
</organism>
<dbReference type="Gene3D" id="3.90.226.10">
    <property type="entry name" value="2-enoyl-CoA Hydratase, Chain A, domain 1"/>
    <property type="match status" value="2"/>
</dbReference>
<sequence length="600" mass="63599">MKQFWITFFGSMVGVVVASILVPVIFIILIVGWVSSAVSEFESGFEQASGVPSSGALVVEVDLRVPRRDQPNRAPFGYADPLSLVEIVSTIERAESDSRVSGLFIRANEYGMAAANAEEIHRALAAFRETGKFVVVHAQGFEGTSVTNYFAISGADEIWLQDTTSFSAAGLAGEIPFYGGLLERVEADAEFVRFLEYKNAPNSYTETGFTEEHLAATQSYIDAIYEDALSGIAQGRGQTQASVQAFIESAPHSAEAAQEAGLVDHLGHVIDAREAVIERAGDGAHIVDIEDYATTRTPAMRNSGPVIALIEGQGAIVTGEIAYGLLGGDPMIAGDTLAETIIAATDNPNILAIVLRIDSPGGSAIASDQIWDAITRAQEAGKPVVVSMGSAAASGGYYIAAPADYIVANGSTLTGSIGVYGGKFYLHDTFGLVGVNIEPVSAGGDFALAYSSQTRWSDAQRDGIQSILSDIYDDFTLRVSQGRDIPLDRVQEIARGRVWTGNQALELGLVDEIGGLREAVLAARRLAGIGEEERVRVQRFPHLPTGLEAFQALFGASAETAEAAARLNALMSLPEVRAAIEAREAMGPGAQLRSGHARPQ</sequence>
<feature type="domain" description="Peptidase S49" evidence="8">
    <location>
        <begin position="377"/>
        <end position="529"/>
    </location>
</feature>
<accession>A0ABU7M0N3</accession>
<evidence type="ECO:0000313" key="9">
    <source>
        <dbReference type="EMBL" id="MEE2567378.1"/>
    </source>
</evidence>
<keyword evidence="7" id="KW-0812">Transmembrane</keyword>
<feature type="transmembrane region" description="Helical" evidence="7">
    <location>
        <begin position="12"/>
        <end position="34"/>
    </location>
</feature>
<keyword evidence="4" id="KW-0378">Hydrolase</keyword>
<dbReference type="InterPro" id="IPR004635">
    <property type="entry name" value="Pept_S49_SppA"/>
</dbReference>